<feature type="compositionally biased region" description="Low complexity" evidence="6">
    <location>
        <begin position="23"/>
        <end position="39"/>
    </location>
</feature>
<dbReference type="PANTHER" id="PTHR10429">
    <property type="entry name" value="DNA-3-METHYLADENINE GLYCOSYLASE"/>
    <property type="match status" value="1"/>
</dbReference>
<name>A0A4P8XET6_9BACL</name>
<dbReference type="InterPro" id="IPR003180">
    <property type="entry name" value="MPG"/>
</dbReference>
<protein>
    <recommendedName>
        <fullName evidence="5">Putative 3-methyladenine DNA glycosylase</fullName>
        <ecNumber evidence="5">3.2.2.-</ecNumber>
    </recommendedName>
</protein>
<keyword evidence="4 5" id="KW-0234">DNA repair</keyword>
<dbReference type="HAMAP" id="MF_00527">
    <property type="entry name" value="3MGH"/>
    <property type="match status" value="1"/>
</dbReference>
<organism evidence="7 8">
    <name type="scientific">Paenibacillus algicola</name>
    <dbReference type="NCBI Taxonomy" id="2565926"/>
    <lineage>
        <taxon>Bacteria</taxon>
        <taxon>Bacillati</taxon>
        <taxon>Bacillota</taxon>
        <taxon>Bacilli</taxon>
        <taxon>Bacillales</taxon>
        <taxon>Paenibacillaceae</taxon>
        <taxon>Paenibacillus</taxon>
    </lineage>
</organism>
<dbReference type="Proteomes" id="UP000300879">
    <property type="component" value="Chromosome"/>
</dbReference>
<dbReference type="Gene3D" id="3.10.300.10">
    <property type="entry name" value="Methylpurine-DNA glycosylase (MPG)"/>
    <property type="match status" value="1"/>
</dbReference>
<keyword evidence="8" id="KW-1185">Reference proteome</keyword>
<evidence type="ECO:0000256" key="2">
    <source>
        <dbReference type="ARBA" id="ARBA00022763"/>
    </source>
</evidence>
<dbReference type="InterPro" id="IPR011034">
    <property type="entry name" value="Formyl_transferase-like_C_sf"/>
</dbReference>
<comment type="similarity">
    <text evidence="1 5">Belongs to the DNA glycosylase MPG family.</text>
</comment>
<dbReference type="OrthoDB" id="9794313at2"/>
<dbReference type="PANTHER" id="PTHR10429:SF0">
    <property type="entry name" value="DNA-3-METHYLADENINE GLYCOSYLASE"/>
    <property type="match status" value="1"/>
</dbReference>
<dbReference type="RefSeq" id="WP_138227555.1">
    <property type="nucleotide sequence ID" value="NZ_CP040396.1"/>
</dbReference>
<dbReference type="KEGG" id="palo:E6C60_0109"/>
<sequence length="246" mass="27092">MDTLRYSSPDGPEDHERAGSGTAANSSAPHAPASPQALPPELYSLPALEAAPRLLNQILVRRTEDGEIRCRIVETESYGGVEDKGSHAYAARRTPRTETMFHPGGEAYVYLIYGMYHCLNLVTGPADDPQAVLIRAVEPLTPHDAALMQRYRARIPGGKAVNVSNGPGKLCLALRIDKSLNGWSLIQPGGPLHLEQGGDVSSLNIVQAPRINIPYAEEYAEEPWRFYIQDHPYVSIRDKNARPFHF</sequence>
<proteinExistence type="inferred from homology"/>
<dbReference type="SUPFAM" id="SSF50486">
    <property type="entry name" value="FMT C-terminal domain-like"/>
    <property type="match status" value="1"/>
</dbReference>
<keyword evidence="2 5" id="KW-0227">DNA damage</keyword>
<accession>A0A4P8XET6</accession>
<evidence type="ECO:0000313" key="7">
    <source>
        <dbReference type="EMBL" id="QCT00836.1"/>
    </source>
</evidence>
<dbReference type="GO" id="GO:0006284">
    <property type="term" value="P:base-excision repair"/>
    <property type="evidence" value="ECO:0007669"/>
    <property type="project" value="InterPro"/>
</dbReference>
<evidence type="ECO:0000256" key="6">
    <source>
        <dbReference type="SAM" id="MobiDB-lite"/>
    </source>
</evidence>
<keyword evidence="3 5" id="KW-0378">Hydrolase</keyword>
<dbReference type="AlphaFoldDB" id="A0A4P8XET6"/>
<dbReference type="GO" id="GO:0003905">
    <property type="term" value="F:alkylbase DNA N-glycosylase activity"/>
    <property type="evidence" value="ECO:0007669"/>
    <property type="project" value="InterPro"/>
</dbReference>
<evidence type="ECO:0000256" key="5">
    <source>
        <dbReference type="HAMAP-Rule" id="MF_00527"/>
    </source>
</evidence>
<evidence type="ECO:0000256" key="4">
    <source>
        <dbReference type="ARBA" id="ARBA00023204"/>
    </source>
</evidence>
<evidence type="ECO:0000313" key="8">
    <source>
        <dbReference type="Proteomes" id="UP000300879"/>
    </source>
</evidence>
<dbReference type="EC" id="3.2.2.-" evidence="5"/>
<evidence type="ECO:0000256" key="3">
    <source>
        <dbReference type="ARBA" id="ARBA00022801"/>
    </source>
</evidence>
<reference evidence="7 8" key="1">
    <citation type="submission" date="2019-05" db="EMBL/GenBank/DDBJ databases">
        <authorList>
            <person name="Chen C."/>
        </authorList>
    </citation>
    <scope>NUCLEOTIDE SEQUENCE [LARGE SCALE GENOMIC DNA]</scope>
    <source>
        <strain evidence="7 8">HB172198</strain>
    </source>
</reference>
<dbReference type="Pfam" id="PF02245">
    <property type="entry name" value="Pur_DNA_glyco"/>
    <property type="match status" value="1"/>
</dbReference>
<dbReference type="NCBIfam" id="TIGR00567">
    <property type="entry name" value="3mg"/>
    <property type="match status" value="1"/>
</dbReference>
<dbReference type="GO" id="GO:0003677">
    <property type="term" value="F:DNA binding"/>
    <property type="evidence" value="ECO:0007669"/>
    <property type="project" value="InterPro"/>
</dbReference>
<dbReference type="EMBL" id="CP040396">
    <property type="protein sequence ID" value="QCT00836.1"/>
    <property type="molecule type" value="Genomic_DNA"/>
</dbReference>
<dbReference type="CDD" id="cd00540">
    <property type="entry name" value="AAG"/>
    <property type="match status" value="1"/>
</dbReference>
<gene>
    <name evidence="7" type="ORF">E6C60_0109</name>
</gene>
<dbReference type="InterPro" id="IPR036995">
    <property type="entry name" value="MPG_sf"/>
</dbReference>
<feature type="region of interest" description="Disordered" evidence="6">
    <location>
        <begin position="1"/>
        <end position="39"/>
    </location>
</feature>
<dbReference type="FunFam" id="3.10.300.10:FF:000001">
    <property type="entry name" value="Putative 3-methyladenine DNA glycosylase"/>
    <property type="match status" value="1"/>
</dbReference>
<evidence type="ECO:0000256" key="1">
    <source>
        <dbReference type="ARBA" id="ARBA00009232"/>
    </source>
</evidence>